<keyword evidence="1" id="KW-0812">Transmembrane</keyword>
<sequence>MGIMAWLIIICIAGILTTSLIGFVRGGKIPERMQMQESRFSAEIFYTLLIIYLVVIIGFGLVYFVLSMSHVLLVENSELRDESIVGSLMRSIYFSGVTLLTIGYGDITPIGIGRLIALVQALIGYVLPAAFVLKLVQNNQDNRERKKDML</sequence>
<reference evidence="4" key="1">
    <citation type="journal article" date="2019" name="Int. J. Syst. Evol. Microbiol.">
        <title>The Global Catalogue of Microorganisms (GCM) 10K type strain sequencing project: providing services to taxonomists for standard genome sequencing and annotation.</title>
        <authorList>
            <consortium name="The Broad Institute Genomics Platform"/>
            <consortium name="The Broad Institute Genome Sequencing Center for Infectious Disease"/>
            <person name="Wu L."/>
            <person name="Ma J."/>
        </authorList>
    </citation>
    <scope>NUCLEOTIDE SEQUENCE [LARGE SCALE GENOMIC DNA]</scope>
    <source>
        <strain evidence="4">CCUG 54822</strain>
    </source>
</reference>
<feature type="transmembrane region" description="Helical" evidence="1">
    <location>
        <begin position="6"/>
        <end position="24"/>
    </location>
</feature>
<evidence type="ECO:0000259" key="2">
    <source>
        <dbReference type="Pfam" id="PF07885"/>
    </source>
</evidence>
<keyword evidence="3" id="KW-0406">Ion transport</keyword>
<keyword evidence="4" id="KW-1185">Reference proteome</keyword>
<name>A0ABW3ZQQ8_9BACI</name>
<dbReference type="EMBL" id="JBHTNH010000003">
    <property type="protein sequence ID" value="MFD1360711.1"/>
    <property type="molecule type" value="Genomic_DNA"/>
</dbReference>
<dbReference type="Gene3D" id="1.10.287.70">
    <property type="match status" value="1"/>
</dbReference>
<proteinExistence type="predicted"/>
<keyword evidence="1" id="KW-1133">Transmembrane helix</keyword>
<evidence type="ECO:0000313" key="3">
    <source>
        <dbReference type="EMBL" id="MFD1360711.1"/>
    </source>
</evidence>
<dbReference type="RefSeq" id="WP_382397563.1">
    <property type="nucleotide sequence ID" value="NZ_JBHTNH010000003.1"/>
</dbReference>
<keyword evidence="3" id="KW-0813">Transport</keyword>
<accession>A0ABW3ZQQ8</accession>
<feature type="transmembrane region" description="Helical" evidence="1">
    <location>
        <begin position="115"/>
        <end position="136"/>
    </location>
</feature>
<dbReference type="GO" id="GO:0034220">
    <property type="term" value="P:monoatomic ion transmembrane transport"/>
    <property type="evidence" value="ECO:0007669"/>
    <property type="project" value="UniProtKB-KW"/>
</dbReference>
<dbReference type="SUPFAM" id="SSF81324">
    <property type="entry name" value="Voltage-gated potassium channels"/>
    <property type="match status" value="1"/>
</dbReference>
<dbReference type="Pfam" id="PF07885">
    <property type="entry name" value="Ion_trans_2"/>
    <property type="match status" value="1"/>
</dbReference>
<protein>
    <submittedName>
        <fullName evidence="3">Potassium channel family protein</fullName>
    </submittedName>
</protein>
<dbReference type="Proteomes" id="UP001597178">
    <property type="component" value="Unassembled WGS sequence"/>
</dbReference>
<dbReference type="InterPro" id="IPR013099">
    <property type="entry name" value="K_chnl_dom"/>
</dbReference>
<evidence type="ECO:0000256" key="1">
    <source>
        <dbReference type="SAM" id="Phobius"/>
    </source>
</evidence>
<gene>
    <name evidence="3" type="ORF">ACFQ4A_03340</name>
</gene>
<feature type="domain" description="Potassium channel" evidence="2">
    <location>
        <begin position="52"/>
        <end position="137"/>
    </location>
</feature>
<comment type="caution">
    <text evidence="3">The sequence shown here is derived from an EMBL/GenBank/DDBJ whole genome shotgun (WGS) entry which is preliminary data.</text>
</comment>
<organism evidence="3 4">
    <name type="scientific">Lentibacillus salinarum</name>
    <dbReference type="NCBI Taxonomy" id="446820"/>
    <lineage>
        <taxon>Bacteria</taxon>
        <taxon>Bacillati</taxon>
        <taxon>Bacillota</taxon>
        <taxon>Bacilli</taxon>
        <taxon>Bacillales</taxon>
        <taxon>Bacillaceae</taxon>
        <taxon>Lentibacillus</taxon>
    </lineage>
</organism>
<keyword evidence="1" id="KW-0472">Membrane</keyword>
<feature type="transmembrane region" description="Helical" evidence="1">
    <location>
        <begin position="44"/>
        <end position="64"/>
    </location>
</feature>
<evidence type="ECO:0000313" key="4">
    <source>
        <dbReference type="Proteomes" id="UP001597178"/>
    </source>
</evidence>
<keyword evidence="3" id="KW-0407">Ion channel</keyword>